<dbReference type="CDD" id="cd05387">
    <property type="entry name" value="BY-kinase"/>
    <property type="match status" value="1"/>
</dbReference>
<dbReference type="SUPFAM" id="SSF52540">
    <property type="entry name" value="P-loop containing nucleoside triphosphate hydrolases"/>
    <property type="match status" value="1"/>
</dbReference>
<name>A0A3E1KAS7_9GAMM</name>
<dbReference type="EMBL" id="QUZK01000018">
    <property type="protein sequence ID" value="RFF31568.1"/>
    <property type="molecule type" value="Genomic_DNA"/>
</dbReference>
<evidence type="ECO:0000313" key="3">
    <source>
        <dbReference type="EMBL" id="RFF31568.1"/>
    </source>
</evidence>
<dbReference type="PANTHER" id="PTHR32309">
    <property type="entry name" value="TYROSINE-PROTEIN KINASE"/>
    <property type="match status" value="1"/>
</dbReference>
<sequence>MTEGELLAPTALERRRLIHASMRNSRQMDLVRELRTNVLTRSAVSNPILMVTGVGSGCGASYLARNLAASIALDEERTALLVECDHRKPRLAEDFGLADEAPGLLDLFSGGVGDLSSVIHPSGVERLRIIPVGRGGRRGPEHFASVRMRALVNEIRNRYDDRYVVIDAPPVLGAPDARILSVYADLIILVVGEGRHRPEVIRRAADMLPQDRFAGVAFNQLP</sequence>
<dbReference type="PANTHER" id="PTHR32309:SF13">
    <property type="entry name" value="FERRIC ENTEROBACTIN TRANSPORT PROTEIN FEPE"/>
    <property type="match status" value="1"/>
</dbReference>
<dbReference type="AlphaFoldDB" id="A0A3E1KAS7"/>
<keyword evidence="1" id="KW-0547">Nucleotide-binding</keyword>
<protein>
    <submittedName>
        <fullName evidence="3">Polysaccharide biosynthesis protein</fullName>
    </submittedName>
</protein>
<keyword evidence="4" id="KW-1185">Reference proteome</keyword>
<keyword evidence="2" id="KW-0067">ATP-binding</keyword>
<evidence type="ECO:0000256" key="1">
    <source>
        <dbReference type="ARBA" id="ARBA00022741"/>
    </source>
</evidence>
<evidence type="ECO:0000313" key="4">
    <source>
        <dbReference type="Proteomes" id="UP000260351"/>
    </source>
</evidence>
<dbReference type="Gene3D" id="3.40.50.300">
    <property type="entry name" value="P-loop containing nucleotide triphosphate hydrolases"/>
    <property type="match status" value="1"/>
</dbReference>
<gene>
    <name evidence="3" type="ORF">DZC52_04200</name>
</gene>
<accession>A0A3E1KAS7</accession>
<comment type="caution">
    <text evidence="3">The sequence shown here is derived from an EMBL/GenBank/DDBJ whole genome shotgun (WGS) entry which is preliminary data.</text>
</comment>
<dbReference type="OrthoDB" id="9775724at2"/>
<dbReference type="InterPro" id="IPR005702">
    <property type="entry name" value="Wzc-like_C"/>
</dbReference>
<dbReference type="InterPro" id="IPR027417">
    <property type="entry name" value="P-loop_NTPase"/>
</dbReference>
<dbReference type="GO" id="GO:0004713">
    <property type="term" value="F:protein tyrosine kinase activity"/>
    <property type="evidence" value="ECO:0007669"/>
    <property type="project" value="TreeGrafter"/>
</dbReference>
<proteinExistence type="predicted"/>
<reference evidence="3 4" key="1">
    <citation type="submission" date="2018-08" db="EMBL/GenBank/DDBJ databases">
        <title>Wenzhouxiangella salilacus sp. nov., a novel bacterium isolated from a saline lake in Xinjiang Province, China.</title>
        <authorList>
            <person name="Han S."/>
        </authorList>
    </citation>
    <scope>NUCLEOTIDE SEQUENCE [LARGE SCALE GENOMIC DNA]</scope>
    <source>
        <strain evidence="3 4">XDB06</strain>
    </source>
</reference>
<dbReference type="InterPro" id="IPR050445">
    <property type="entry name" value="Bact_polysacc_biosynth/exp"/>
</dbReference>
<organism evidence="3 4">
    <name type="scientific">Wenzhouxiangella sediminis</name>
    <dbReference type="NCBI Taxonomy" id="1792836"/>
    <lineage>
        <taxon>Bacteria</taxon>
        <taxon>Pseudomonadati</taxon>
        <taxon>Pseudomonadota</taxon>
        <taxon>Gammaproteobacteria</taxon>
        <taxon>Chromatiales</taxon>
        <taxon>Wenzhouxiangellaceae</taxon>
        <taxon>Wenzhouxiangella</taxon>
    </lineage>
</organism>
<evidence type="ECO:0000256" key="2">
    <source>
        <dbReference type="ARBA" id="ARBA00022840"/>
    </source>
</evidence>
<dbReference type="GO" id="GO:0005886">
    <property type="term" value="C:plasma membrane"/>
    <property type="evidence" value="ECO:0007669"/>
    <property type="project" value="TreeGrafter"/>
</dbReference>
<dbReference type="Proteomes" id="UP000260351">
    <property type="component" value="Unassembled WGS sequence"/>
</dbReference>